<proteinExistence type="predicted"/>
<feature type="compositionally biased region" description="Polar residues" evidence="1">
    <location>
        <begin position="163"/>
        <end position="172"/>
    </location>
</feature>
<comment type="caution">
    <text evidence="3">The sequence shown here is derived from an EMBL/GenBank/DDBJ whole genome shotgun (WGS) entry which is preliminary data.</text>
</comment>
<name>A0ABP8IDY6_9BACT</name>
<dbReference type="Proteomes" id="UP001501153">
    <property type="component" value="Unassembled WGS sequence"/>
</dbReference>
<evidence type="ECO:0000313" key="3">
    <source>
        <dbReference type="EMBL" id="GAA4356904.1"/>
    </source>
</evidence>
<evidence type="ECO:0000313" key="4">
    <source>
        <dbReference type="Proteomes" id="UP001501153"/>
    </source>
</evidence>
<dbReference type="EMBL" id="BAABGZ010000021">
    <property type="protein sequence ID" value="GAA4356904.1"/>
    <property type="molecule type" value="Genomic_DNA"/>
</dbReference>
<organism evidence="3 4">
    <name type="scientific">Hymenobacter saemangeumensis</name>
    <dbReference type="NCBI Taxonomy" id="1084522"/>
    <lineage>
        <taxon>Bacteria</taxon>
        <taxon>Pseudomonadati</taxon>
        <taxon>Bacteroidota</taxon>
        <taxon>Cytophagia</taxon>
        <taxon>Cytophagales</taxon>
        <taxon>Hymenobacteraceae</taxon>
        <taxon>Hymenobacter</taxon>
    </lineage>
</organism>
<dbReference type="RefSeq" id="WP_345236010.1">
    <property type="nucleotide sequence ID" value="NZ_BAABGZ010000021.1"/>
</dbReference>
<gene>
    <name evidence="3" type="ORF">GCM10023185_21190</name>
</gene>
<evidence type="ECO:0008006" key="5">
    <source>
        <dbReference type="Google" id="ProtNLM"/>
    </source>
</evidence>
<reference evidence="4" key="1">
    <citation type="journal article" date="2019" name="Int. J. Syst. Evol. Microbiol.">
        <title>The Global Catalogue of Microorganisms (GCM) 10K type strain sequencing project: providing services to taxonomists for standard genome sequencing and annotation.</title>
        <authorList>
            <consortium name="The Broad Institute Genomics Platform"/>
            <consortium name="The Broad Institute Genome Sequencing Center for Infectious Disease"/>
            <person name="Wu L."/>
            <person name="Ma J."/>
        </authorList>
    </citation>
    <scope>NUCLEOTIDE SEQUENCE [LARGE SCALE GENOMIC DNA]</scope>
    <source>
        <strain evidence="4">JCM 17923</strain>
    </source>
</reference>
<keyword evidence="4" id="KW-1185">Reference proteome</keyword>
<keyword evidence="2" id="KW-0812">Transmembrane</keyword>
<sequence>MERFRKWWFCSLGAAAANCLLIAATMLWLGKPWWLTKQPAYGWTIYPPLSALPPEQALQADPILGPYYTILYNGMLFAAVVMGALALAMWLLALYYRLRSGAQQRFFAVPVLLLIPLLVHMLGFTYQLYRTPTTNFNYEELAGNEFRVYGQGRPQPDSVKYQVDSSSSDSTE</sequence>
<evidence type="ECO:0000256" key="1">
    <source>
        <dbReference type="SAM" id="MobiDB-lite"/>
    </source>
</evidence>
<keyword evidence="2" id="KW-0472">Membrane</keyword>
<keyword evidence="2" id="KW-1133">Transmembrane helix</keyword>
<evidence type="ECO:0000256" key="2">
    <source>
        <dbReference type="SAM" id="Phobius"/>
    </source>
</evidence>
<feature type="region of interest" description="Disordered" evidence="1">
    <location>
        <begin position="153"/>
        <end position="172"/>
    </location>
</feature>
<feature type="transmembrane region" description="Helical" evidence="2">
    <location>
        <begin position="70"/>
        <end position="94"/>
    </location>
</feature>
<feature type="transmembrane region" description="Helical" evidence="2">
    <location>
        <begin position="7"/>
        <end position="29"/>
    </location>
</feature>
<accession>A0ABP8IDY6</accession>
<feature type="transmembrane region" description="Helical" evidence="2">
    <location>
        <begin position="106"/>
        <end position="129"/>
    </location>
</feature>
<protein>
    <recommendedName>
        <fullName evidence="5">DUF4293 family protein</fullName>
    </recommendedName>
</protein>